<proteinExistence type="predicted"/>
<sequence>MYILIMSAVVISETANIITLITNKERPFVLSNCSLGLHRRDVKIAAVISSRPGYTPWPMGADTGATGSNLRRYWRSRCVSPTFCYTATYQRISEAHSTINADTRDVFPAGAFIDLAVFSLASPSTRQGIQCSHVFSSRNRAFDFGNKQPKTQLLLHIQRLPQCSKIISGKEVAK</sequence>
<gene>
    <name evidence="1" type="ORF">PoB_004194500</name>
</gene>
<accession>A0AAV4B7B8</accession>
<dbReference type="EMBL" id="BLXT01004610">
    <property type="protein sequence ID" value="GFO15440.1"/>
    <property type="molecule type" value="Genomic_DNA"/>
</dbReference>
<organism evidence="1 2">
    <name type="scientific">Plakobranchus ocellatus</name>
    <dbReference type="NCBI Taxonomy" id="259542"/>
    <lineage>
        <taxon>Eukaryota</taxon>
        <taxon>Metazoa</taxon>
        <taxon>Spiralia</taxon>
        <taxon>Lophotrochozoa</taxon>
        <taxon>Mollusca</taxon>
        <taxon>Gastropoda</taxon>
        <taxon>Heterobranchia</taxon>
        <taxon>Euthyneura</taxon>
        <taxon>Panpulmonata</taxon>
        <taxon>Sacoglossa</taxon>
        <taxon>Placobranchoidea</taxon>
        <taxon>Plakobranchidae</taxon>
        <taxon>Plakobranchus</taxon>
    </lineage>
</organism>
<evidence type="ECO:0000313" key="1">
    <source>
        <dbReference type="EMBL" id="GFO15440.1"/>
    </source>
</evidence>
<keyword evidence="2" id="KW-1185">Reference proteome</keyword>
<evidence type="ECO:0000313" key="2">
    <source>
        <dbReference type="Proteomes" id="UP000735302"/>
    </source>
</evidence>
<comment type="caution">
    <text evidence="1">The sequence shown here is derived from an EMBL/GenBank/DDBJ whole genome shotgun (WGS) entry which is preliminary data.</text>
</comment>
<dbReference type="AlphaFoldDB" id="A0AAV4B7B8"/>
<name>A0AAV4B7B8_9GAST</name>
<dbReference type="Proteomes" id="UP000735302">
    <property type="component" value="Unassembled WGS sequence"/>
</dbReference>
<protein>
    <submittedName>
        <fullName evidence="1">Uncharacterized protein</fullName>
    </submittedName>
</protein>
<reference evidence="1 2" key="1">
    <citation type="journal article" date="2021" name="Elife">
        <title>Chloroplast acquisition without the gene transfer in kleptoplastic sea slugs, Plakobranchus ocellatus.</title>
        <authorList>
            <person name="Maeda T."/>
            <person name="Takahashi S."/>
            <person name="Yoshida T."/>
            <person name="Shimamura S."/>
            <person name="Takaki Y."/>
            <person name="Nagai Y."/>
            <person name="Toyoda A."/>
            <person name="Suzuki Y."/>
            <person name="Arimoto A."/>
            <person name="Ishii H."/>
            <person name="Satoh N."/>
            <person name="Nishiyama T."/>
            <person name="Hasebe M."/>
            <person name="Maruyama T."/>
            <person name="Minagawa J."/>
            <person name="Obokata J."/>
            <person name="Shigenobu S."/>
        </authorList>
    </citation>
    <scope>NUCLEOTIDE SEQUENCE [LARGE SCALE GENOMIC DNA]</scope>
</reference>